<organism evidence="1 2">
    <name type="scientific">Clostridium gelidum</name>
    <dbReference type="NCBI Taxonomy" id="704125"/>
    <lineage>
        <taxon>Bacteria</taxon>
        <taxon>Bacillati</taxon>
        <taxon>Bacillota</taxon>
        <taxon>Clostridia</taxon>
        <taxon>Eubacteriales</taxon>
        <taxon>Clostridiaceae</taxon>
        <taxon>Clostridium</taxon>
    </lineage>
</organism>
<reference evidence="2" key="1">
    <citation type="submission" date="2021-07" db="EMBL/GenBank/DDBJ databases">
        <title>Complete genome sequencing of a Clostridium isolate.</title>
        <authorList>
            <person name="Ueki A."/>
            <person name="Tonouchi A."/>
        </authorList>
    </citation>
    <scope>NUCLEOTIDE SEQUENCE [LARGE SCALE GENOMIC DNA]</scope>
    <source>
        <strain evidence="2">C5S11</strain>
    </source>
</reference>
<gene>
    <name evidence="1" type="ORF">psyc5s11_29290</name>
</gene>
<dbReference type="EMBL" id="AP024849">
    <property type="protein sequence ID" value="BCZ46862.1"/>
    <property type="molecule type" value="Genomic_DNA"/>
</dbReference>
<keyword evidence="2" id="KW-1185">Reference proteome</keyword>
<accession>A0ABM7T4M6</accession>
<dbReference type="RefSeq" id="WP_224033261.1">
    <property type="nucleotide sequence ID" value="NZ_AP024849.1"/>
</dbReference>
<evidence type="ECO:0000313" key="1">
    <source>
        <dbReference type="EMBL" id="BCZ46862.1"/>
    </source>
</evidence>
<protein>
    <submittedName>
        <fullName evidence="1">Uncharacterized protein</fullName>
    </submittedName>
</protein>
<sequence>MKVEIKRNSTTRKIESADITGLTGENYVEIMLVLRLRVEYLEKSIDEYKSTDNTRLKEYIPKKEKEIEQVKRLINLMQ</sequence>
<dbReference type="Proteomes" id="UP000824633">
    <property type="component" value="Chromosome"/>
</dbReference>
<name>A0ABM7T4M6_9CLOT</name>
<evidence type="ECO:0000313" key="2">
    <source>
        <dbReference type="Proteomes" id="UP000824633"/>
    </source>
</evidence>
<proteinExistence type="predicted"/>